<name>A0A0F9WP48_9ZZZZ</name>
<dbReference type="AlphaFoldDB" id="A0A0F9WP48"/>
<organism evidence="1">
    <name type="scientific">marine sediment metagenome</name>
    <dbReference type="NCBI Taxonomy" id="412755"/>
    <lineage>
        <taxon>unclassified sequences</taxon>
        <taxon>metagenomes</taxon>
        <taxon>ecological metagenomes</taxon>
    </lineage>
</organism>
<evidence type="ECO:0000313" key="1">
    <source>
        <dbReference type="EMBL" id="KKN80473.1"/>
    </source>
</evidence>
<protein>
    <submittedName>
        <fullName evidence="1">Uncharacterized protein</fullName>
    </submittedName>
</protein>
<sequence length="66" mass="7590">MEKICMTQQHHEIIDTLIKWSQLNTREDSQNSHELKLSNDVSKIYQITTAKRGKAQKLPASTLLPV</sequence>
<comment type="caution">
    <text evidence="1">The sequence shown here is derived from an EMBL/GenBank/DDBJ whole genome shotgun (WGS) entry which is preliminary data.</text>
</comment>
<proteinExistence type="predicted"/>
<gene>
    <name evidence="1" type="ORF">LCGC14_0329180</name>
</gene>
<dbReference type="EMBL" id="LAZR01000230">
    <property type="protein sequence ID" value="KKN80473.1"/>
    <property type="molecule type" value="Genomic_DNA"/>
</dbReference>
<reference evidence="1" key="1">
    <citation type="journal article" date="2015" name="Nature">
        <title>Complex archaea that bridge the gap between prokaryotes and eukaryotes.</title>
        <authorList>
            <person name="Spang A."/>
            <person name="Saw J.H."/>
            <person name="Jorgensen S.L."/>
            <person name="Zaremba-Niedzwiedzka K."/>
            <person name="Martijn J."/>
            <person name="Lind A.E."/>
            <person name="van Eijk R."/>
            <person name="Schleper C."/>
            <person name="Guy L."/>
            <person name="Ettema T.J."/>
        </authorList>
    </citation>
    <scope>NUCLEOTIDE SEQUENCE</scope>
</reference>
<accession>A0A0F9WP48</accession>